<name>A0A345MKC1_9CAUD</name>
<dbReference type="KEGG" id="vg:54998164"/>
<protein>
    <submittedName>
        <fullName evidence="1">Uncharacterized protein</fullName>
    </submittedName>
</protein>
<accession>A0A345MKC1</accession>
<sequence>MMNQYCLSCGKINDNPRFRFCSKCEKDERARSRLKEIGVKDARPSKPASA</sequence>
<organism evidence="1 2">
    <name type="scientific">Eggerthella phage PMBT5</name>
    <dbReference type="NCBI Taxonomy" id="2283015"/>
    <lineage>
        <taxon>Viruses</taxon>
        <taxon>Duplodnaviria</taxon>
        <taxon>Heunggongvirae</taxon>
        <taxon>Uroviricota</taxon>
        <taxon>Caudoviricetes</taxon>
        <taxon>Lentavirus</taxon>
        <taxon>Lentavirus PMBT5</taxon>
    </lineage>
</organism>
<dbReference type="Proteomes" id="UP000258104">
    <property type="component" value="Segment"/>
</dbReference>
<proteinExistence type="predicted"/>
<dbReference type="RefSeq" id="YP_009807286.1">
    <property type="nucleotide sequence ID" value="NC_048022.1"/>
</dbReference>
<reference evidence="1 2" key="1">
    <citation type="submission" date="2018-07" db="EMBL/GenBank/DDBJ databases">
        <title>Complete genome of the first Eggerthella lenta phage.</title>
        <authorList>
            <person name="Koberg S."/>
            <person name="Brinks E."/>
        </authorList>
    </citation>
    <scope>NUCLEOTIDE SEQUENCE [LARGE SCALE GENOMIC DNA]</scope>
</reference>
<evidence type="ECO:0000313" key="1">
    <source>
        <dbReference type="EMBL" id="AXH71784.1"/>
    </source>
</evidence>
<dbReference type="GeneID" id="54998164"/>
<evidence type="ECO:0000313" key="2">
    <source>
        <dbReference type="Proteomes" id="UP000258104"/>
    </source>
</evidence>
<keyword evidence="2" id="KW-1185">Reference proteome</keyword>
<dbReference type="EMBL" id="MH626557">
    <property type="protein sequence ID" value="AXH71784.1"/>
    <property type="molecule type" value="Genomic_DNA"/>
</dbReference>